<evidence type="ECO:0000259" key="2">
    <source>
        <dbReference type="Pfam" id="PF00149"/>
    </source>
</evidence>
<dbReference type="GO" id="GO:0016787">
    <property type="term" value="F:hydrolase activity"/>
    <property type="evidence" value="ECO:0007669"/>
    <property type="project" value="InterPro"/>
</dbReference>
<dbReference type="Proteomes" id="UP000787625">
    <property type="component" value="Unassembled WGS sequence"/>
</dbReference>
<name>A0A9D2ZU07_9BACT</name>
<reference evidence="3" key="2">
    <citation type="submission" date="2021-04" db="EMBL/GenBank/DDBJ databases">
        <authorList>
            <person name="Gilroy R."/>
        </authorList>
    </citation>
    <scope>NUCLEOTIDE SEQUENCE</scope>
    <source>
        <strain evidence="3">MalCec1-1739</strain>
    </source>
</reference>
<dbReference type="PANTHER" id="PTHR31302:SF0">
    <property type="entry name" value="TRANSMEMBRANE PROTEIN WITH METALLOPHOSPHOESTERASE DOMAIN"/>
    <property type="match status" value="1"/>
</dbReference>
<accession>A0A9D2ZU07</accession>
<dbReference type="PANTHER" id="PTHR31302">
    <property type="entry name" value="TRANSMEMBRANE PROTEIN WITH METALLOPHOSPHOESTERASE DOMAIN-RELATED"/>
    <property type="match status" value="1"/>
</dbReference>
<feature type="transmembrane region" description="Helical" evidence="1">
    <location>
        <begin position="119"/>
        <end position="138"/>
    </location>
</feature>
<reference evidence="3" key="1">
    <citation type="journal article" date="2021" name="PeerJ">
        <title>Extensive microbial diversity within the chicken gut microbiome revealed by metagenomics and culture.</title>
        <authorList>
            <person name="Gilroy R."/>
            <person name="Ravi A."/>
            <person name="Getino M."/>
            <person name="Pursley I."/>
            <person name="Horton D.L."/>
            <person name="Alikhan N.F."/>
            <person name="Baker D."/>
            <person name="Gharbi K."/>
            <person name="Hall N."/>
            <person name="Watson M."/>
            <person name="Adriaenssens E.M."/>
            <person name="Foster-Nyarko E."/>
            <person name="Jarju S."/>
            <person name="Secka A."/>
            <person name="Antonio M."/>
            <person name="Oren A."/>
            <person name="Chaudhuri R.R."/>
            <person name="La Ragione R."/>
            <person name="Hildebrand F."/>
            <person name="Pallen M.J."/>
        </authorList>
    </citation>
    <scope>NUCLEOTIDE SEQUENCE</scope>
    <source>
        <strain evidence="3">MalCec1-1739</strain>
    </source>
</reference>
<evidence type="ECO:0000256" key="1">
    <source>
        <dbReference type="SAM" id="Phobius"/>
    </source>
</evidence>
<dbReference type="Gene3D" id="3.60.21.10">
    <property type="match status" value="1"/>
</dbReference>
<keyword evidence="1" id="KW-0472">Membrane</keyword>
<feature type="transmembrane region" description="Helical" evidence="1">
    <location>
        <begin position="20"/>
        <end position="37"/>
    </location>
</feature>
<dbReference type="CDD" id="cd07385">
    <property type="entry name" value="MPP_YkuE_C"/>
    <property type="match status" value="1"/>
</dbReference>
<sequence>MPRQSEHNTQHSNSTEATMFFIMLAIVYLVANIFIYLKCNAAMAGLPVAARITAGVIYWALALSFIIYMAAGDRGLPARTGHAFYWVSTSWLVFTLYTLVWLIIFGIAGLAGLHVRQPFVWAAGLTLVIMAAGFANFATPDTRRLTVDVPKHIDGTRLTRIVAVSDLHLGYGVTRPRLEQYVNLINDCKPDIILIAGDLIDMTITPLYQEKMWEPLGKLHARLGIFMVPGNHDHLCGIDACTQFVARTPITLLRDSVARLECGIQIVGRDDNYNRRRKPLAQLMSETDPDKPVIVIDHQPNDSQVSAAIDSRADLLLCGHTHNGQVWPFGLATKSIYSHSYGYDKVQGTHIYVSSGLGLWGPPYRIGSDSELAVIDMRTE</sequence>
<dbReference type="InterPro" id="IPR029052">
    <property type="entry name" value="Metallo-depent_PP-like"/>
</dbReference>
<feature type="domain" description="Calcineurin-like phosphoesterase" evidence="2">
    <location>
        <begin position="160"/>
        <end position="323"/>
    </location>
</feature>
<dbReference type="AlphaFoldDB" id="A0A9D2ZU07"/>
<comment type="caution">
    <text evidence="3">The sequence shown here is derived from an EMBL/GenBank/DDBJ whole genome shotgun (WGS) entry which is preliminary data.</text>
</comment>
<organism evidence="3 4">
    <name type="scientific">Candidatus Avibacteroides avistercoris</name>
    <dbReference type="NCBI Taxonomy" id="2840690"/>
    <lineage>
        <taxon>Bacteria</taxon>
        <taxon>Pseudomonadati</taxon>
        <taxon>Bacteroidota</taxon>
        <taxon>Bacteroidia</taxon>
        <taxon>Bacteroidales</taxon>
        <taxon>Bacteroidaceae</taxon>
        <taxon>Bacteroidaceae incertae sedis</taxon>
        <taxon>Candidatus Avibacteroides</taxon>
    </lineage>
</organism>
<dbReference type="InterPro" id="IPR004843">
    <property type="entry name" value="Calcineurin-like_PHP"/>
</dbReference>
<dbReference type="SUPFAM" id="SSF56300">
    <property type="entry name" value="Metallo-dependent phosphatases"/>
    <property type="match status" value="1"/>
</dbReference>
<evidence type="ECO:0000313" key="3">
    <source>
        <dbReference type="EMBL" id="HJD52612.1"/>
    </source>
</evidence>
<protein>
    <submittedName>
        <fullName evidence="3">Metallophosphoesterase</fullName>
    </submittedName>
</protein>
<gene>
    <name evidence="3" type="ORF">IAA93_02635</name>
</gene>
<dbReference type="InterPro" id="IPR051158">
    <property type="entry name" value="Metallophosphoesterase_sf"/>
</dbReference>
<proteinExistence type="predicted"/>
<dbReference type="Pfam" id="PF00149">
    <property type="entry name" value="Metallophos"/>
    <property type="match status" value="1"/>
</dbReference>
<feature type="transmembrane region" description="Helical" evidence="1">
    <location>
        <begin position="49"/>
        <end position="71"/>
    </location>
</feature>
<keyword evidence="1" id="KW-1133">Transmembrane helix</keyword>
<dbReference type="EMBL" id="DWUP01000053">
    <property type="protein sequence ID" value="HJD52612.1"/>
    <property type="molecule type" value="Genomic_DNA"/>
</dbReference>
<evidence type="ECO:0000313" key="4">
    <source>
        <dbReference type="Proteomes" id="UP000787625"/>
    </source>
</evidence>
<keyword evidence="1" id="KW-0812">Transmembrane</keyword>
<feature type="transmembrane region" description="Helical" evidence="1">
    <location>
        <begin position="83"/>
        <end position="107"/>
    </location>
</feature>